<dbReference type="Gene3D" id="3.40.50.1450">
    <property type="entry name" value="HybD-like"/>
    <property type="match status" value="1"/>
</dbReference>
<dbReference type="InterPro" id="IPR023430">
    <property type="entry name" value="Pept_HybD-like_dom_sf"/>
</dbReference>
<dbReference type="Proteomes" id="UP001210380">
    <property type="component" value="Unassembled WGS sequence"/>
</dbReference>
<name>A0ABT4UU11_9PSEU</name>
<organism evidence="1 2">
    <name type="scientific">Saccharopolyspora oryzae</name>
    <dbReference type="NCBI Taxonomy" id="2997343"/>
    <lineage>
        <taxon>Bacteria</taxon>
        <taxon>Bacillati</taxon>
        <taxon>Actinomycetota</taxon>
        <taxon>Actinomycetes</taxon>
        <taxon>Pseudonocardiales</taxon>
        <taxon>Pseudonocardiaceae</taxon>
        <taxon>Saccharopolyspora</taxon>
    </lineage>
</organism>
<sequence>MTVPDVGTRVRLRPSRRADIVDLALAGKLAEVDGVEHGADGRVYVAVSLLGDTAVDLGPMSQLGHRFFFDPEELEPLPGGSARRVLVAGAGDGFKPAERGVGAVVEALRGRDLPPGVRVADFGLRRHDLLRALEDYDAAVLLSAELGPGELGPPPAWLEPGCAQITAVGCGAEIEDRVLGVVMSVVDDLVENAGSREGVGDEG</sequence>
<protein>
    <submittedName>
        <fullName evidence="1">Uncharacterized protein</fullName>
    </submittedName>
</protein>
<gene>
    <name evidence="1" type="ORF">OU415_07185</name>
</gene>
<dbReference type="EMBL" id="JAQGLA010000007">
    <property type="protein sequence ID" value="MDA3625212.1"/>
    <property type="molecule type" value="Genomic_DNA"/>
</dbReference>
<dbReference type="RefSeq" id="WP_270947791.1">
    <property type="nucleotide sequence ID" value="NZ_JAQGLA010000007.1"/>
</dbReference>
<dbReference type="SUPFAM" id="SSF53163">
    <property type="entry name" value="HybD-like"/>
    <property type="match status" value="1"/>
</dbReference>
<keyword evidence="2" id="KW-1185">Reference proteome</keyword>
<comment type="caution">
    <text evidence="1">The sequence shown here is derived from an EMBL/GenBank/DDBJ whole genome shotgun (WGS) entry which is preliminary data.</text>
</comment>
<evidence type="ECO:0000313" key="1">
    <source>
        <dbReference type="EMBL" id="MDA3625212.1"/>
    </source>
</evidence>
<accession>A0ABT4UU11</accession>
<evidence type="ECO:0000313" key="2">
    <source>
        <dbReference type="Proteomes" id="UP001210380"/>
    </source>
</evidence>
<reference evidence="1 2" key="1">
    <citation type="submission" date="2022-11" db="EMBL/GenBank/DDBJ databases">
        <title>Draft genome sequence of Saccharopolyspora sp. WRP15-2 isolated from rhizosphere soils of wild rice in Thailand.</title>
        <authorList>
            <person name="Duangmal K."/>
            <person name="Kammanee S."/>
            <person name="Muangham S."/>
        </authorList>
    </citation>
    <scope>NUCLEOTIDE SEQUENCE [LARGE SCALE GENOMIC DNA]</scope>
    <source>
        <strain evidence="1 2">WRP15-2</strain>
    </source>
</reference>
<proteinExistence type="predicted"/>